<dbReference type="PRINTS" id="PR00691">
    <property type="entry name" value="ADHESINB"/>
</dbReference>
<keyword evidence="2 4" id="KW-0813">Transport</keyword>
<dbReference type="Gene3D" id="3.40.50.1980">
    <property type="entry name" value="Nitrogenase molybdenum iron protein domain"/>
    <property type="match status" value="2"/>
</dbReference>
<dbReference type="InterPro" id="IPR006128">
    <property type="entry name" value="Lipoprotein_PsaA-like"/>
</dbReference>
<dbReference type="GO" id="GO:0030001">
    <property type="term" value="P:metal ion transport"/>
    <property type="evidence" value="ECO:0007669"/>
    <property type="project" value="InterPro"/>
</dbReference>
<dbReference type="InterPro" id="IPR006127">
    <property type="entry name" value="ZnuA-like"/>
</dbReference>
<evidence type="ECO:0000256" key="1">
    <source>
        <dbReference type="ARBA" id="ARBA00011028"/>
    </source>
</evidence>
<gene>
    <name evidence="6" type="ORF">CBF35_13700</name>
</gene>
<comment type="similarity">
    <text evidence="1 4">Belongs to the bacterial solute-binding protein 9 family.</text>
</comment>
<evidence type="ECO:0000256" key="5">
    <source>
        <dbReference type="SAM" id="SignalP"/>
    </source>
</evidence>
<organism evidence="6 7">
    <name type="scientific">Vagococcus salmoninarum</name>
    <dbReference type="NCBI Taxonomy" id="2739"/>
    <lineage>
        <taxon>Bacteria</taxon>
        <taxon>Bacillati</taxon>
        <taxon>Bacillota</taxon>
        <taxon>Bacilli</taxon>
        <taxon>Lactobacillales</taxon>
        <taxon>Enterococcaceae</taxon>
        <taxon>Vagococcus</taxon>
    </lineage>
</organism>
<dbReference type="EMBL" id="NGJU01000026">
    <property type="protein sequence ID" value="RST91885.1"/>
    <property type="molecule type" value="Genomic_DNA"/>
</dbReference>
<name>A0A429ZE05_9ENTE</name>
<dbReference type="GeneID" id="98569398"/>
<dbReference type="GO" id="GO:0007155">
    <property type="term" value="P:cell adhesion"/>
    <property type="evidence" value="ECO:0007669"/>
    <property type="project" value="InterPro"/>
</dbReference>
<dbReference type="InterPro" id="IPR006129">
    <property type="entry name" value="AdhesinB"/>
</dbReference>
<dbReference type="SUPFAM" id="SSF53807">
    <property type="entry name" value="Helical backbone' metal receptor"/>
    <property type="match status" value="1"/>
</dbReference>
<feature type="chain" id="PRO_5038968103" evidence="5">
    <location>
        <begin position="20"/>
        <end position="309"/>
    </location>
</feature>
<comment type="caution">
    <text evidence="6">The sequence shown here is derived from an EMBL/GenBank/DDBJ whole genome shotgun (WGS) entry which is preliminary data.</text>
</comment>
<dbReference type="RefSeq" id="WP_126782101.1">
    <property type="nucleotide sequence ID" value="NZ_CP177121.1"/>
</dbReference>
<protein>
    <submittedName>
        <fullName evidence="6">Zinc ABC transporter substrate-binding protein</fullName>
    </submittedName>
</protein>
<evidence type="ECO:0000313" key="6">
    <source>
        <dbReference type="EMBL" id="RST91885.1"/>
    </source>
</evidence>
<evidence type="ECO:0000256" key="3">
    <source>
        <dbReference type="ARBA" id="ARBA00022729"/>
    </source>
</evidence>
<dbReference type="Proteomes" id="UP000287239">
    <property type="component" value="Unassembled WGS sequence"/>
</dbReference>
<dbReference type="PROSITE" id="PS51257">
    <property type="entry name" value="PROKAR_LIPOPROTEIN"/>
    <property type="match status" value="1"/>
</dbReference>
<evidence type="ECO:0000256" key="2">
    <source>
        <dbReference type="ARBA" id="ARBA00022448"/>
    </source>
</evidence>
<dbReference type="OrthoDB" id="9810636at2"/>
<keyword evidence="3 5" id="KW-0732">Signal</keyword>
<accession>A0A429ZE05</accession>
<dbReference type="Pfam" id="PF01297">
    <property type="entry name" value="ZnuA"/>
    <property type="match status" value="1"/>
</dbReference>
<proteinExistence type="inferred from homology"/>
<dbReference type="AlphaFoldDB" id="A0A429ZE05"/>
<dbReference type="PRINTS" id="PR00690">
    <property type="entry name" value="ADHESNFAMILY"/>
</dbReference>
<sequence length="309" mass="33999">MKKYSSILLVALVSVLLVACSPNKKTETSQGLKVVTTFYPMYDFTKKIVGDQGEVTMLITGETEPHDYEPSAKDIAAIQDADVFIYNSKEMETWVAAVLASIDTKKVEIIEASQGIELLTGEESDEGHDHDHDHAHGVDPHVWLDPVLAQQEVATIAKGLSQVAPNDQAYFETTSQRLIAELKTLDEAFSKAFKEAKNRDMVTQHAAFGYLAARYNLHQVAISGISPDQEPSPNELAKIQDFVKKEKVEIIYTEELASDKIAKTIAEATGVKLVTLNTLEGLSNKQQAAGEDYLSVMEDNLKALSQSIK</sequence>
<reference evidence="6 7" key="1">
    <citation type="submission" date="2017-05" db="EMBL/GenBank/DDBJ databases">
        <title>Vagococcus spp. assemblies.</title>
        <authorList>
            <person name="Gulvik C.A."/>
        </authorList>
    </citation>
    <scope>NUCLEOTIDE SEQUENCE [LARGE SCALE GENOMIC DNA]</scope>
    <source>
        <strain evidence="6 7">NCFB 2777</strain>
    </source>
</reference>
<dbReference type="CDD" id="cd01017">
    <property type="entry name" value="AdcA"/>
    <property type="match status" value="1"/>
</dbReference>
<keyword evidence="7" id="KW-1185">Reference proteome</keyword>
<evidence type="ECO:0000313" key="7">
    <source>
        <dbReference type="Proteomes" id="UP000287239"/>
    </source>
</evidence>
<dbReference type="PANTHER" id="PTHR42953:SF3">
    <property type="entry name" value="HIGH-AFFINITY ZINC UPTAKE SYSTEM PROTEIN ZNUA"/>
    <property type="match status" value="1"/>
</dbReference>
<evidence type="ECO:0000256" key="4">
    <source>
        <dbReference type="RuleBase" id="RU003512"/>
    </source>
</evidence>
<dbReference type="InterPro" id="IPR050492">
    <property type="entry name" value="Bact_metal-bind_prot9"/>
</dbReference>
<dbReference type="GO" id="GO:0046872">
    <property type="term" value="F:metal ion binding"/>
    <property type="evidence" value="ECO:0007669"/>
    <property type="project" value="InterPro"/>
</dbReference>
<feature type="signal peptide" evidence="5">
    <location>
        <begin position="1"/>
        <end position="19"/>
    </location>
</feature>
<dbReference type="PANTHER" id="PTHR42953">
    <property type="entry name" value="HIGH-AFFINITY ZINC UPTAKE SYSTEM PROTEIN ZNUA-RELATED"/>
    <property type="match status" value="1"/>
</dbReference>